<accession>A0A1M5HGE8</accession>
<evidence type="ECO:0000313" key="1">
    <source>
        <dbReference type="EMBL" id="SHG15025.1"/>
    </source>
</evidence>
<dbReference type="AlphaFoldDB" id="A0A1M5HGE8"/>
<organism evidence="1 2">
    <name type="scientific">Bacteroides luti</name>
    <dbReference type="NCBI Taxonomy" id="1297750"/>
    <lineage>
        <taxon>Bacteria</taxon>
        <taxon>Pseudomonadati</taxon>
        <taxon>Bacteroidota</taxon>
        <taxon>Bacteroidia</taxon>
        <taxon>Bacteroidales</taxon>
        <taxon>Bacteroidaceae</taxon>
        <taxon>Bacteroides</taxon>
    </lineage>
</organism>
<evidence type="ECO:0008006" key="3">
    <source>
        <dbReference type="Google" id="ProtNLM"/>
    </source>
</evidence>
<dbReference type="Proteomes" id="UP000184509">
    <property type="component" value="Unassembled WGS sequence"/>
</dbReference>
<protein>
    <recommendedName>
        <fullName evidence="3">DUF3575 domain-containing protein</fullName>
    </recommendedName>
</protein>
<sequence>MKRIFIFLISSIATLNISAQTKTTQSLNLDLLGLQYYYEKPLSKALTINYHGGLTGSLGYSSTTINWGDDSKYSSNDWQYSVRGIVGTDFRYYYNLASREAKGKNTRKNSANFLALDLQYITPAIISHGENKEYIALVTPYWGLKRVYKNNILLELNFGYNVGMQGGDWGGSPKIDLKVGYTF</sequence>
<keyword evidence="2" id="KW-1185">Reference proteome</keyword>
<name>A0A1M5HGE8_9BACE</name>
<dbReference type="OrthoDB" id="883248at2"/>
<gene>
    <name evidence="1" type="ORF">SAMN05444405_12711</name>
</gene>
<dbReference type="STRING" id="1297750.SAMN05444405_12711"/>
<dbReference type="EMBL" id="FQTV01000027">
    <property type="protein sequence ID" value="SHG15025.1"/>
    <property type="molecule type" value="Genomic_DNA"/>
</dbReference>
<dbReference type="RefSeq" id="WP_073404256.1">
    <property type="nucleotide sequence ID" value="NZ_FQTV01000027.1"/>
</dbReference>
<proteinExistence type="predicted"/>
<evidence type="ECO:0000313" key="2">
    <source>
        <dbReference type="Proteomes" id="UP000184509"/>
    </source>
</evidence>
<reference evidence="1 2" key="1">
    <citation type="submission" date="2016-11" db="EMBL/GenBank/DDBJ databases">
        <authorList>
            <person name="Jaros S."/>
            <person name="Januszkiewicz K."/>
            <person name="Wedrychowicz H."/>
        </authorList>
    </citation>
    <scope>NUCLEOTIDE SEQUENCE [LARGE SCALE GENOMIC DNA]</scope>
    <source>
        <strain evidence="1 2">DSM 26991</strain>
    </source>
</reference>